<feature type="chain" id="PRO_5009295771" evidence="2">
    <location>
        <begin position="28"/>
        <end position="87"/>
    </location>
</feature>
<reference evidence="4" key="1">
    <citation type="submission" date="2016-10" db="EMBL/GenBank/DDBJ databases">
        <authorList>
            <person name="Varghese N."/>
            <person name="Submissions S."/>
        </authorList>
    </citation>
    <scope>NUCLEOTIDE SEQUENCE [LARGE SCALE GENOMIC DNA]</scope>
    <source>
        <strain evidence="4">DSM 43163</strain>
    </source>
</reference>
<feature type="signal peptide" evidence="2">
    <location>
        <begin position="1"/>
        <end position="27"/>
    </location>
</feature>
<evidence type="ECO:0000313" key="3">
    <source>
        <dbReference type="EMBL" id="SEG82663.1"/>
    </source>
</evidence>
<dbReference type="AlphaFoldDB" id="A0A1H6DCZ8"/>
<protein>
    <submittedName>
        <fullName evidence="3">Uncharacterized protein</fullName>
    </submittedName>
</protein>
<evidence type="ECO:0000256" key="1">
    <source>
        <dbReference type="SAM" id="MobiDB-lite"/>
    </source>
</evidence>
<proteinExistence type="predicted"/>
<keyword evidence="4" id="KW-1185">Reference proteome</keyword>
<dbReference type="RefSeq" id="WP_146087556.1">
    <property type="nucleotide sequence ID" value="NZ_FNVO01000015.1"/>
</dbReference>
<accession>A0A1H6DCZ8</accession>
<feature type="region of interest" description="Disordered" evidence="1">
    <location>
        <begin position="28"/>
        <end position="48"/>
    </location>
</feature>
<sequence length="87" mass="9024">MLKRLATAGVLAATVGGMLVSAAPAVADNGPHAPGKARKHSKTSQNGCGTYGEKATMMRSLEILEIHYIVIGNSPQVGFTIADCKQD</sequence>
<organism evidence="3 4">
    <name type="scientific">Thermomonospora echinospora</name>
    <dbReference type="NCBI Taxonomy" id="1992"/>
    <lineage>
        <taxon>Bacteria</taxon>
        <taxon>Bacillati</taxon>
        <taxon>Actinomycetota</taxon>
        <taxon>Actinomycetes</taxon>
        <taxon>Streptosporangiales</taxon>
        <taxon>Thermomonosporaceae</taxon>
        <taxon>Thermomonospora</taxon>
    </lineage>
</organism>
<dbReference type="Proteomes" id="UP000236723">
    <property type="component" value="Unassembled WGS sequence"/>
</dbReference>
<gene>
    <name evidence="3" type="ORF">SAMN04489712_11559</name>
</gene>
<dbReference type="EMBL" id="FNVO01000015">
    <property type="protein sequence ID" value="SEG82663.1"/>
    <property type="molecule type" value="Genomic_DNA"/>
</dbReference>
<name>A0A1H6DCZ8_9ACTN</name>
<evidence type="ECO:0000313" key="4">
    <source>
        <dbReference type="Proteomes" id="UP000236723"/>
    </source>
</evidence>
<evidence type="ECO:0000256" key="2">
    <source>
        <dbReference type="SAM" id="SignalP"/>
    </source>
</evidence>
<keyword evidence="2" id="KW-0732">Signal</keyword>